<evidence type="ECO:0000313" key="2">
    <source>
        <dbReference type="EMBL" id="KAK0725852.1"/>
    </source>
</evidence>
<evidence type="ECO:0000313" key="3">
    <source>
        <dbReference type="Proteomes" id="UP001172102"/>
    </source>
</evidence>
<dbReference type="Proteomes" id="UP001172102">
    <property type="component" value="Unassembled WGS sequence"/>
</dbReference>
<feature type="transmembrane region" description="Helical" evidence="1">
    <location>
        <begin position="71"/>
        <end position="96"/>
    </location>
</feature>
<keyword evidence="1" id="KW-0812">Transmembrane</keyword>
<name>A0AA40B1P1_9PEZI</name>
<dbReference type="AlphaFoldDB" id="A0AA40B1P1"/>
<evidence type="ECO:0000256" key="1">
    <source>
        <dbReference type="SAM" id="Phobius"/>
    </source>
</evidence>
<keyword evidence="1" id="KW-0472">Membrane</keyword>
<organism evidence="2 3">
    <name type="scientific">Lasiosphaeris hirsuta</name>
    <dbReference type="NCBI Taxonomy" id="260670"/>
    <lineage>
        <taxon>Eukaryota</taxon>
        <taxon>Fungi</taxon>
        <taxon>Dikarya</taxon>
        <taxon>Ascomycota</taxon>
        <taxon>Pezizomycotina</taxon>
        <taxon>Sordariomycetes</taxon>
        <taxon>Sordariomycetidae</taxon>
        <taxon>Sordariales</taxon>
        <taxon>Lasiosphaeriaceae</taxon>
        <taxon>Lasiosphaeris</taxon>
    </lineage>
</organism>
<proteinExistence type="predicted"/>
<dbReference type="EMBL" id="JAUKUA010000002">
    <property type="protein sequence ID" value="KAK0725852.1"/>
    <property type="molecule type" value="Genomic_DNA"/>
</dbReference>
<gene>
    <name evidence="2" type="ORF">B0H67DRAFT_480498</name>
</gene>
<keyword evidence="1" id="KW-1133">Transmembrane helix</keyword>
<protein>
    <submittedName>
        <fullName evidence="2">Uncharacterized protein</fullName>
    </submittedName>
</protein>
<comment type="caution">
    <text evidence="2">The sequence shown here is derived from an EMBL/GenBank/DDBJ whole genome shotgun (WGS) entry which is preliminary data.</text>
</comment>
<sequence>MLAHPRCSESLLFHRFLETIDAFLEKLLHSAEPSFPAFGSRLLTLQHYMIAQSPNSIKALWYDRRDIHRFWNFWAVIILGGLSLILSIIQTVLGGIQVHLTRQDARS</sequence>
<keyword evidence="3" id="KW-1185">Reference proteome</keyword>
<reference evidence="2" key="1">
    <citation type="submission" date="2023-06" db="EMBL/GenBank/DDBJ databases">
        <title>Genome-scale phylogeny and comparative genomics of the fungal order Sordariales.</title>
        <authorList>
            <consortium name="Lawrence Berkeley National Laboratory"/>
            <person name="Hensen N."/>
            <person name="Bonometti L."/>
            <person name="Westerberg I."/>
            <person name="Brannstrom I.O."/>
            <person name="Guillou S."/>
            <person name="Cros-Aarteil S."/>
            <person name="Calhoun S."/>
            <person name="Haridas S."/>
            <person name="Kuo A."/>
            <person name="Mondo S."/>
            <person name="Pangilinan J."/>
            <person name="Riley R."/>
            <person name="Labutti K."/>
            <person name="Andreopoulos B."/>
            <person name="Lipzen A."/>
            <person name="Chen C."/>
            <person name="Yanf M."/>
            <person name="Daum C."/>
            <person name="Ng V."/>
            <person name="Clum A."/>
            <person name="Steindorff A."/>
            <person name="Ohm R."/>
            <person name="Martin F."/>
            <person name="Silar P."/>
            <person name="Natvig D."/>
            <person name="Lalanne C."/>
            <person name="Gautier V."/>
            <person name="Ament-Velasquez S.L."/>
            <person name="Kruys A."/>
            <person name="Hutchinson M.I."/>
            <person name="Powell A.J."/>
            <person name="Barry K."/>
            <person name="Miller A.N."/>
            <person name="Grigoriev I.V."/>
            <person name="Debuchy R."/>
            <person name="Gladieux P."/>
            <person name="Thoren M.H."/>
            <person name="Johannesson H."/>
        </authorList>
    </citation>
    <scope>NUCLEOTIDE SEQUENCE</scope>
    <source>
        <strain evidence="2">SMH4607-1</strain>
    </source>
</reference>
<accession>A0AA40B1P1</accession>